<evidence type="ECO:0000313" key="1">
    <source>
        <dbReference type="EMBL" id="KAL2742434.1"/>
    </source>
</evidence>
<protein>
    <submittedName>
        <fullName evidence="1">Sperm surface protein Sp17-like</fullName>
    </submittedName>
</protein>
<dbReference type="SUPFAM" id="SSF47391">
    <property type="entry name" value="Dimerization-anchoring domain of cAMP-dependent PK regulatory subunit"/>
    <property type="match status" value="1"/>
</dbReference>
<proteinExistence type="predicted"/>
<accession>A0ABD2CBI9</accession>
<sequence length="97" mass="10890">MDATLQKHGAKHIYKVPEGLRELCTDITREVLRSQPREMYSFIADYIDVLLITRENAKVAVKIITNILKGTHTIMNILCQTGLTIEQIAAAAPRIQA</sequence>
<comment type="caution">
    <text evidence="1">The sequence shown here is derived from an EMBL/GenBank/DDBJ whole genome shotgun (WGS) entry which is preliminary data.</text>
</comment>
<dbReference type="EMBL" id="JAYRBN010000058">
    <property type="protein sequence ID" value="KAL2742434.1"/>
    <property type="molecule type" value="Genomic_DNA"/>
</dbReference>
<evidence type="ECO:0000313" key="2">
    <source>
        <dbReference type="Proteomes" id="UP001607303"/>
    </source>
</evidence>
<dbReference type="AlphaFoldDB" id="A0ABD2CBI9"/>
<gene>
    <name evidence="1" type="ORF">V1477_010063</name>
</gene>
<reference evidence="1 2" key="1">
    <citation type="journal article" date="2024" name="Ann. Entomol. Soc. Am.">
        <title>Genomic analyses of the southern and eastern yellowjacket wasps (Hymenoptera: Vespidae) reveal evolutionary signatures of social life.</title>
        <authorList>
            <person name="Catto M.A."/>
            <person name="Caine P.B."/>
            <person name="Orr S.E."/>
            <person name="Hunt B.G."/>
            <person name="Goodisman M.A.D."/>
        </authorList>
    </citation>
    <scope>NUCLEOTIDE SEQUENCE [LARGE SCALE GENOMIC DNA]</scope>
    <source>
        <strain evidence="1">232</strain>
        <tissue evidence="1">Head and thorax</tissue>
    </source>
</reference>
<dbReference type="CDD" id="cd12084">
    <property type="entry name" value="DD_RII_PKA-like"/>
    <property type="match status" value="1"/>
</dbReference>
<organism evidence="1 2">
    <name type="scientific">Vespula maculifrons</name>
    <name type="common">Eastern yellow jacket</name>
    <name type="synonym">Wasp</name>
    <dbReference type="NCBI Taxonomy" id="7453"/>
    <lineage>
        <taxon>Eukaryota</taxon>
        <taxon>Metazoa</taxon>
        <taxon>Ecdysozoa</taxon>
        <taxon>Arthropoda</taxon>
        <taxon>Hexapoda</taxon>
        <taxon>Insecta</taxon>
        <taxon>Pterygota</taxon>
        <taxon>Neoptera</taxon>
        <taxon>Endopterygota</taxon>
        <taxon>Hymenoptera</taxon>
        <taxon>Apocrita</taxon>
        <taxon>Aculeata</taxon>
        <taxon>Vespoidea</taxon>
        <taxon>Vespidae</taxon>
        <taxon>Vespinae</taxon>
        <taxon>Vespula</taxon>
    </lineage>
</organism>
<name>A0ABD2CBI9_VESMC</name>
<dbReference type="Proteomes" id="UP001607303">
    <property type="component" value="Unassembled WGS sequence"/>
</dbReference>
<keyword evidence="2" id="KW-1185">Reference proteome</keyword>
<dbReference type="Gene3D" id="1.20.890.10">
    <property type="entry name" value="cAMP-dependent protein kinase regulatory subunit, dimerization-anchoring domain"/>
    <property type="match status" value="1"/>
</dbReference>